<sequence>MKKPLKMRGVASRLMNICIKTVLLIFLSQIPVCFSYAEFKTDCSVPQSLNTKMILFSVDEEYSLYSPEVIGLIEFHFKEKSFINNVIQSQYVFPGNYDYQVIDKDLAIISIKEVVGNLVSKYQILLVCISDIQGYFIYSLEHGERMPNVHRDTGLYILR</sequence>
<keyword evidence="2" id="KW-1185">Reference proteome</keyword>
<accession>A0ABT0L5X5</accession>
<evidence type="ECO:0000313" key="2">
    <source>
        <dbReference type="Proteomes" id="UP001203423"/>
    </source>
</evidence>
<dbReference type="RefSeq" id="WP_248938378.1">
    <property type="nucleotide sequence ID" value="NZ_JAKIKS010000002.1"/>
</dbReference>
<gene>
    <name evidence="1" type="ORF">L2764_01000</name>
</gene>
<evidence type="ECO:0000313" key="1">
    <source>
        <dbReference type="EMBL" id="MCL1123091.1"/>
    </source>
</evidence>
<dbReference type="Proteomes" id="UP001203423">
    <property type="component" value="Unassembled WGS sequence"/>
</dbReference>
<comment type="caution">
    <text evidence="1">The sequence shown here is derived from an EMBL/GenBank/DDBJ whole genome shotgun (WGS) entry which is preliminary data.</text>
</comment>
<dbReference type="EMBL" id="JAKIKS010000002">
    <property type="protein sequence ID" value="MCL1123091.1"/>
    <property type="molecule type" value="Genomic_DNA"/>
</dbReference>
<organism evidence="1 2">
    <name type="scientific">Shewanella surugensis</name>
    <dbReference type="NCBI Taxonomy" id="212020"/>
    <lineage>
        <taxon>Bacteria</taxon>
        <taxon>Pseudomonadati</taxon>
        <taxon>Pseudomonadota</taxon>
        <taxon>Gammaproteobacteria</taxon>
        <taxon>Alteromonadales</taxon>
        <taxon>Shewanellaceae</taxon>
        <taxon>Shewanella</taxon>
    </lineage>
</organism>
<proteinExistence type="predicted"/>
<reference evidence="1 2" key="1">
    <citation type="submission" date="2022-01" db="EMBL/GenBank/DDBJ databases">
        <title>Whole genome-based taxonomy of the Shewanellaceae.</title>
        <authorList>
            <person name="Martin-Rodriguez A.J."/>
        </authorList>
    </citation>
    <scope>NUCLEOTIDE SEQUENCE [LARGE SCALE GENOMIC DNA]</scope>
    <source>
        <strain evidence="1 2">DSM 17177</strain>
    </source>
</reference>
<name>A0ABT0L5X5_9GAMM</name>
<protein>
    <submittedName>
        <fullName evidence="1">Uncharacterized protein</fullName>
    </submittedName>
</protein>